<evidence type="ECO:0000256" key="1">
    <source>
        <dbReference type="SAM" id="MobiDB-lite"/>
    </source>
</evidence>
<proteinExistence type="predicted"/>
<dbReference type="Proteomes" id="UP001183585">
    <property type="component" value="Unassembled WGS sequence"/>
</dbReference>
<dbReference type="RefSeq" id="WP_274997200.1">
    <property type="nucleotide sequence ID" value="NZ_JAJQQP010000015.1"/>
</dbReference>
<evidence type="ECO:0000313" key="2">
    <source>
        <dbReference type="EMBL" id="MDR7385239.1"/>
    </source>
</evidence>
<gene>
    <name evidence="2" type="ORF">J2S48_004754</name>
</gene>
<comment type="caution">
    <text evidence="2">The sequence shown here is derived from an EMBL/GenBank/DDBJ whole genome shotgun (WGS) entry which is preliminary data.</text>
</comment>
<accession>A0ABU2CV71</accession>
<organism evidence="2 3">
    <name type="scientific">Promicromonospora iranensis</name>
    <dbReference type="NCBI Taxonomy" id="1105144"/>
    <lineage>
        <taxon>Bacteria</taxon>
        <taxon>Bacillati</taxon>
        <taxon>Actinomycetota</taxon>
        <taxon>Actinomycetes</taxon>
        <taxon>Micrococcales</taxon>
        <taxon>Promicromonosporaceae</taxon>
        <taxon>Promicromonospora</taxon>
    </lineage>
</organism>
<protein>
    <submittedName>
        <fullName evidence="2">Uncharacterized protein</fullName>
    </submittedName>
</protein>
<keyword evidence="3" id="KW-1185">Reference proteome</keyword>
<feature type="compositionally biased region" description="Polar residues" evidence="1">
    <location>
        <begin position="270"/>
        <end position="283"/>
    </location>
</feature>
<reference evidence="2 3" key="1">
    <citation type="submission" date="2023-07" db="EMBL/GenBank/DDBJ databases">
        <title>Sequencing the genomes of 1000 actinobacteria strains.</title>
        <authorList>
            <person name="Klenk H.-P."/>
        </authorList>
    </citation>
    <scope>NUCLEOTIDE SEQUENCE [LARGE SCALE GENOMIC DNA]</scope>
    <source>
        <strain evidence="2 3">DSM 45554</strain>
    </source>
</reference>
<sequence>MSNTVIALPGARQVAPTGMATSQATVVEQSRAVAEVQAAVVVAQSNPRDVDRAIADMRDTCGRLPVANRAFYAVPNRGSGLSVHLMRELARIWGNTDHGVRELRRDDDAGVSEVQAWAWDQQTNTRSTRSFIQPHQRMKGKERQNLVDLNDIYLTNQNTGARAVRECISSVLPDWFIAEAQAVCEATLQNGEGKSVEERSREAATAFANHGVTRAQLEDYVKAKYGKWTPAMLADLQRVYVSITQDGIAATEFFTAAPVRVEPEKHGAPQTPQGAAPSGTTQGVAAPGATEVEGQDAQTSDAPRPADTTPPEPHAAPDAATARQVAAINIALNARGVGNKGTGDQRRDAKLAWLTEATGRRIESSKYLTKAEAGTLLDHFAAEDAAKPNALPAEPEPFPND</sequence>
<feature type="region of interest" description="Disordered" evidence="1">
    <location>
        <begin position="262"/>
        <end position="320"/>
    </location>
</feature>
<name>A0ABU2CV71_9MICO</name>
<evidence type="ECO:0000313" key="3">
    <source>
        <dbReference type="Proteomes" id="UP001183585"/>
    </source>
</evidence>
<dbReference type="EMBL" id="JAVDYE010000001">
    <property type="protein sequence ID" value="MDR7385239.1"/>
    <property type="molecule type" value="Genomic_DNA"/>
</dbReference>